<reference evidence="2 3" key="1">
    <citation type="submission" date="2020-02" db="EMBL/GenBank/DDBJ databases">
        <authorList>
            <person name="Dziuba M."/>
            <person name="Kuznetsov B."/>
            <person name="Mardanov A."/>
            <person name="Ravin N."/>
            <person name="Grouzdev D."/>
        </authorList>
    </citation>
    <scope>NUCLEOTIDE SEQUENCE [LARGE SCALE GENOMIC DNA]</scope>
    <source>
        <strain evidence="2 3">SpK</strain>
    </source>
</reference>
<dbReference type="RefSeq" id="WP_163677546.1">
    <property type="nucleotide sequence ID" value="NZ_JAAIYP010000034.1"/>
</dbReference>
<dbReference type="EMBL" id="JAAIYP010000034">
    <property type="protein sequence ID" value="NFV80079.1"/>
    <property type="molecule type" value="Genomic_DNA"/>
</dbReference>
<evidence type="ECO:0000256" key="1">
    <source>
        <dbReference type="SAM" id="Phobius"/>
    </source>
</evidence>
<evidence type="ECO:0000313" key="2">
    <source>
        <dbReference type="EMBL" id="NFV80079.1"/>
    </source>
</evidence>
<keyword evidence="3" id="KW-1185">Reference proteome</keyword>
<keyword evidence="1" id="KW-0472">Membrane</keyword>
<gene>
    <name evidence="2" type="ORF">G4223_08145</name>
</gene>
<sequence length="76" mass="7899">MWIGQFNALLAVAAVVLAGIAYLAGKPEIFMGGAAALVVLRLGVGVLNLLSKVFRGKPLIYTVRIDAARDGSSRAS</sequence>
<dbReference type="AlphaFoldDB" id="A0A7C9QU14"/>
<accession>A0A7C9QU14</accession>
<comment type="caution">
    <text evidence="2">The sequence shown here is derived from an EMBL/GenBank/DDBJ whole genome shotgun (WGS) entry which is preliminary data.</text>
</comment>
<dbReference type="Proteomes" id="UP000480684">
    <property type="component" value="Unassembled WGS sequence"/>
</dbReference>
<keyword evidence="1" id="KW-0812">Transmembrane</keyword>
<name>A0A7C9QU14_9PROT</name>
<keyword evidence="1" id="KW-1133">Transmembrane helix</keyword>
<evidence type="ECO:0000313" key="3">
    <source>
        <dbReference type="Proteomes" id="UP000480684"/>
    </source>
</evidence>
<proteinExistence type="predicted"/>
<feature type="transmembrane region" description="Helical" evidence="1">
    <location>
        <begin position="30"/>
        <end position="50"/>
    </location>
</feature>
<organism evidence="2 3">
    <name type="scientific">Magnetospirillum aberrantis SpK</name>
    <dbReference type="NCBI Taxonomy" id="908842"/>
    <lineage>
        <taxon>Bacteria</taxon>
        <taxon>Pseudomonadati</taxon>
        <taxon>Pseudomonadota</taxon>
        <taxon>Alphaproteobacteria</taxon>
        <taxon>Rhodospirillales</taxon>
        <taxon>Rhodospirillaceae</taxon>
        <taxon>Magnetospirillum</taxon>
    </lineage>
</organism>
<protein>
    <submittedName>
        <fullName evidence="2">Uncharacterized protein</fullName>
    </submittedName>
</protein>
<feature type="transmembrane region" description="Helical" evidence="1">
    <location>
        <begin position="7"/>
        <end position="24"/>
    </location>
</feature>